<reference evidence="1" key="1">
    <citation type="journal article" date="2015" name="Nature">
        <title>Complex archaea that bridge the gap between prokaryotes and eukaryotes.</title>
        <authorList>
            <person name="Spang A."/>
            <person name="Saw J.H."/>
            <person name="Jorgensen S.L."/>
            <person name="Zaremba-Niedzwiedzka K."/>
            <person name="Martijn J."/>
            <person name="Lind A.E."/>
            <person name="van Eijk R."/>
            <person name="Schleper C."/>
            <person name="Guy L."/>
            <person name="Ettema T.J."/>
        </authorList>
    </citation>
    <scope>NUCLEOTIDE SEQUENCE</scope>
</reference>
<organism evidence="1">
    <name type="scientific">marine sediment metagenome</name>
    <dbReference type="NCBI Taxonomy" id="412755"/>
    <lineage>
        <taxon>unclassified sequences</taxon>
        <taxon>metagenomes</taxon>
        <taxon>ecological metagenomes</taxon>
    </lineage>
</organism>
<dbReference type="AlphaFoldDB" id="A0A0F9U3I5"/>
<gene>
    <name evidence="1" type="ORF">LCGC14_0578320</name>
</gene>
<name>A0A0F9U3I5_9ZZZZ</name>
<proteinExistence type="predicted"/>
<sequence>MFRGKRNWSELNLCLVLAIIALGFILGGQIQAALIHTSIQKRHYTASLSGIDIDSRAKLRDSAILTNAYVTTNYTKLLGYRDVAPYFKMTQGSLTSFQYIIQFSHNGTDWFNEVTETVGAGTITDTALVYTYTYTGDDNFMKTIPFNGSYIRLKVKGTGTVTSSLCEVYVYGGY</sequence>
<comment type="caution">
    <text evidence="1">The sequence shown here is derived from an EMBL/GenBank/DDBJ whole genome shotgun (WGS) entry which is preliminary data.</text>
</comment>
<dbReference type="InterPro" id="IPR008979">
    <property type="entry name" value="Galactose-bd-like_sf"/>
</dbReference>
<dbReference type="EMBL" id="LAZR01000869">
    <property type="protein sequence ID" value="KKN55841.1"/>
    <property type="molecule type" value="Genomic_DNA"/>
</dbReference>
<dbReference type="SUPFAM" id="SSF49785">
    <property type="entry name" value="Galactose-binding domain-like"/>
    <property type="match status" value="1"/>
</dbReference>
<accession>A0A0F9U3I5</accession>
<protein>
    <submittedName>
        <fullName evidence="1">Uncharacterized protein</fullName>
    </submittedName>
</protein>
<evidence type="ECO:0000313" key="1">
    <source>
        <dbReference type="EMBL" id="KKN55841.1"/>
    </source>
</evidence>
<dbReference type="Gene3D" id="2.60.120.260">
    <property type="entry name" value="Galactose-binding domain-like"/>
    <property type="match status" value="1"/>
</dbReference>